<keyword evidence="2" id="KW-0732">Signal</keyword>
<feature type="region of interest" description="Disordered" evidence="1">
    <location>
        <begin position="159"/>
        <end position="188"/>
    </location>
</feature>
<feature type="signal peptide" evidence="2">
    <location>
        <begin position="1"/>
        <end position="21"/>
    </location>
</feature>
<feature type="region of interest" description="Disordered" evidence="1">
    <location>
        <begin position="300"/>
        <end position="351"/>
    </location>
</feature>
<reference evidence="3 4" key="1">
    <citation type="submission" date="2019-06" db="EMBL/GenBank/DDBJ databases">
        <title>Draft genome sequence of the filamentous fungus Phialemoniopsis curvata isolated from diesel fuel.</title>
        <authorList>
            <person name="Varaljay V.A."/>
            <person name="Lyon W.J."/>
            <person name="Crouch A.L."/>
            <person name="Drake C.E."/>
            <person name="Hollomon J.M."/>
            <person name="Nadeau L.J."/>
            <person name="Nunn H.S."/>
            <person name="Stevenson B.S."/>
            <person name="Bojanowski C.L."/>
            <person name="Crookes-Goodson W.J."/>
        </authorList>
    </citation>
    <scope>NUCLEOTIDE SEQUENCE [LARGE SCALE GENOMIC DNA]</scope>
    <source>
        <strain evidence="3 4">D216</strain>
    </source>
</reference>
<dbReference type="RefSeq" id="XP_030992793.1">
    <property type="nucleotide sequence ID" value="XM_031142743.1"/>
</dbReference>
<evidence type="ECO:0000313" key="4">
    <source>
        <dbReference type="Proteomes" id="UP000319257"/>
    </source>
</evidence>
<feature type="chain" id="PRO_5021258724" evidence="2">
    <location>
        <begin position="22"/>
        <end position="846"/>
    </location>
</feature>
<organism evidence="3 4">
    <name type="scientific">Thyridium curvatum</name>
    <dbReference type="NCBI Taxonomy" id="1093900"/>
    <lineage>
        <taxon>Eukaryota</taxon>
        <taxon>Fungi</taxon>
        <taxon>Dikarya</taxon>
        <taxon>Ascomycota</taxon>
        <taxon>Pezizomycotina</taxon>
        <taxon>Sordariomycetes</taxon>
        <taxon>Sordariomycetidae</taxon>
        <taxon>Thyridiales</taxon>
        <taxon>Thyridiaceae</taxon>
        <taxon>Thyridium</taxon>
    </lineage>
</organism>
<keyword evidence="4" id="KW-1185">Reference proteome</keyword>
<dbReference type="AlphaFoldDB" id="A0A507AMK4"/>
<dbReference type="GeneID" id="41975390"/>
<dbReference type="EMBL" id="SKBQ01000050">
    <property type="protein sequence ID" value="TPX11082.1"/>
    <property type="molecule type" value="Genomic_DNA"/>
</dbReference>
<protein>
    <submittedName>
        <fullName evidence="3">Uncharacterized protein</fullName>
    </submittedName>
</protein>
<name>A0A507AMK4_9PEZI</name>
<sequence>MFPLVVFFILAASLAATTTAGSRPQRHSLELFWSPRFLEASTDELSPAHIVSAMALNVSTLSTGIVPQHGLPAVKVTAFDHRHLDTAAPSLSSVDASSGLLMQFLHKVLADVAGHACGLSAANADDGGKPLIASRAGIRVVDDRSGDVVAMLGYEVDEDGASDGGSTRRSSWCLPRSASAPPTVGGEKSVGNVAVASASEIMDVLREKENQGFKANSLVPINMTHIFVMNGLLDLAQTAETPDPASAAATIDLSSMPGPEELDLFSLCNITGIAHDAMVEADSELQVAKRWDWGDPVTGEDMVWDSPVGDDGATAAPGERDSADWSGLFDTPKVGDDKDADAPFSSLDGKHRGSGKAADAVLDVTKDVAKSSLKGLITSAPKVALAAAGGGVTGVLGELGKAAAKKVAKEVAKHIAKKTGKKILGKLTHADERAEELEIQRAVDARLEVEKAAEAAARRAVNKAKDEMWAAQASKDAELDRMRKTIEELKGPPKSILKGSKAEGKKVKWDAEVEGGNADSETDEEADARMSQSVPALAERPKYRGAYPGHGIVIDEPGESSGQGPSSKGKEKQGTEKAAVPKVKPPPPAPGIEIKDDEGEPAAPVDKNGKGKQKVAFAEDGALSPPPPPSAPGGSNGDGGNDPQDNRFGHRPGQKLAYCEWVGEPGNQWAQWIPVTEEWEDIPLDGASDKRLRRSVPVILGPRSSSPEPCAAAALESALFQARQLSAVLAQIQQEGDVEEGDEALFAPQQVILDRIQGNITSLQSSLGEGLLCGSQGEAESAPAPAPAPAPAASLFTDLTDVFDGSDRYFGLSIRGLRVVEAGECKDAPVLDAGWLGCGTAVAAAA</sequence>
<dbReference type="Proteomes" id="UP000319257">
    <property type="component" value="Unassembled WGS sequence"/>
</dbReference>
<proteinExistence type="predicted"/>
<feature type="compositionally biased region" description="Basic and acidic residues" evidence="1">
    <location>
        <begin position="500"/>
        <end position="511"/>
    </location>
</feature>
<evidence type="ECO:0000256" key="2">
    <source>
        <dbReference type="SAM" id="SignalP"/>
    </source>
</evidence>
<gene>
    <name evidence="3" type="ORF">E0L32_007943</name>
</gene>
<accession>A0A507AMK4</accession>
<feature type="region of interest" description="Disordered" evidence="1">
    <location>
        <begin position="486"/>
        <end position="651"/>
    </location>
</feature>
<dbReference type="InParanoid" id="A0A507AMK4"/>
<comment type="caution">
    <text evidence="3">The sequence shown here is derived from an EMBL/GenBank/DDBJ whole genome shotgun (WGS) entry which is preliminary data.</text>
</comment>
<evidence type="ECO:0000256" key="1">
    <source>
        <dbReference type="SAM" id="MobiDB-lite"/>
    </source>
</evidence>
<evidence type="ECO:0000313" key="3">
    <source>
        <dbReference type="EMBL" id="TPX11082.1"/>
    </source>
</evidence>